<evidence type="ECO:0000313" key="2">
    <source>
        <dbReference type="Proteomes" id="UP001297580"/>
    </source>
</evidence>
<keyword evidence="2" id="KW-1185">Reference proteome</keyword>
<proteinExistence type="predicted"/>
<gene>
    <name evidence="1" type="ORF">HSX42_09355</name>
</gene>
<organism evidence="1 2">
    <name type="scientific">Geobacillus thermodenitrificans</name>
    <dbReference type="NCBI Taxonomy" id="33940"/>
    <lineage>
        <taxon>Bacteria</taxon>
        <taxon>Bacillati</taxon>
        <taxon>Bacillota</taxon>
        <taxon>Bacilli</taxon>
        <taxon>Bacillales</taxon>
        <taxon>Anoxybacillaceae</taxon>
        <taxon>Geobacillus</taxon>
    </lineage>
</organism>
<dbReference type="Proteomes" id="UP001297580">
    <property type="component" value="Chromosome"/>
</dbReference>
<dbReference type="EMBL" id="CP133461">
    <property type="protein sequence ID" value="WMV77917.1"/>
    <property type="molecule type" value="Genomic_DNA"/>
</dbReference>
<sequence length="67" mass="7833">MTDKLEEEIVWSRKNSYEYIEGCICANDDNKSVEHDEFWDKFIDFIEVNGWHFGGGTKQIDAEGNEV</sequence>
<protein>
    <submittedName>
        <fullName evidence="1">Uncharacterized protein</fullName>
    </submittedName>
</protein>
<reference evidence="1 2" key="1">
    <citation type="submission" date="2023-08" db="EMBL/GenBank/DDBJ databases">
        <title>Complete genome sequence of Geobacillus thermodenitrificans K1041, a genetically tractable strain representative of the genus Geobacillus.</title>
        <authorList>
            <person name="Kani S."/>
            <person name="Suzuki H."/>
        </authorList>
    </citation>
    <scope>NUCLEOTIDE SEQUENCE [LARGE SCALE GENOMIC DNA]</scope>
    <source>
        <strain evidence="1 2">K1041</strain>
    </source>
</reference>
<evidence type="ECO:0000313" key="1">
    <source>
        <dbReference type="EMBL" id="WMV77917.1"/>
    </source>
</evidence>
<name>A0ABY9QG79_GEOTD</name>
<accession>A0ABY9QG79</accession>
<dbReference type="RefSeq" id="WP_236927498.1">
    <property type="nucleotide sequence ID" value="NZ_CP017690.1"/>
</dbReference>